<name>A0ABS7R1G9_9ACTN</name>
<dbReference type="InterPro" id="IPR027417">
    <property type="entry name" value="P-loop_NTPase"/>
</dbReference>
<dbReference type="Proteomes" id="UP001198565">
    <property type="component" value="Unassembled WGS sequence"/>
</dbReference>
<organism evidence="2 3">
    <name type="scientific">Streptantibioticus parmotrematis</name>
    <dbReference type="NCBI Taxonomy" id="2873249"/>
    <lineage>
        <taxon>Bacteria</taxon>
        <taxon>Bacillati</taxon>
        <taxon>Actinomycetota</taxon>
        <taxon>Actinomycetes</taxon>
        <taxon>Kitasatosporales</taxon>
        <taxon>Streptomycetaceae</taxon>
        <taxon>Streptantibioticus</taxon>
    </lineage>
</organism>
<reference evidence="2 3" key="1">
    <citation type="submission" date="2021-08" db="EMBL/GenBank/DDBJ databases">
        <title>Streptomyces sp. PTM05 isolated from lichen.</title>
        <authorList>
            <person name="Somphong A."/>
            <person name="Phongsopitanun W."/>
            <person name="Tanasupawat S."/>
        </authorList>
    </citation>
    <scope>NUCLEOTIDE SEQUENCE [LARGE SCALE GENOMIC DNA]</scope>
    <source>
        <strain evidence="2 3">Ptm05</strain>
    </source>
</reference>
<dbReference type="SUPFAM" id="SSF52540">
    <property type="entry name" value="P-loop containing nucleoside triphosphate hydrolases"/>
    <property type="match status" value="1"/>
</dbReference>
<accession>A0ABS7R1G9</accession>
<dbReference type="EMBL" id="JAINVZ010000040">
    <property type="protein sequence ID" value="MBY8889311.1"/>
    <property type="molecule type" value="Genomic_DNA"/>
</dbReference>
<feature type="region of interest" description="Disordered" evidence="1">
    <location>
        <begin position="725"/>
        <end position="749"/>
    </location>
</feature>
<dbReference type="Gene3D" id="3.40.50.300">
    <property type="entry name" value="P-loop containing nucleotide triphosphate hydrolases"/>
    <property type="match status" value="1"/>
</dbReference>
<protein>
    <submittedName>
        <fullName evidence="2">ATP/GTP-binding protein</fullName>
    </submittedName>
</protein>
<proteinExistence type="predicted"/>
<evidence type="ECO:0000256" key="1">
    <source>
        <dbReference type="SAM" id="MobiDB-lite"/>
    </source>
</evidence>
<gene>
    <name evidence="2" type="ORF">K7472_31380</name>
</gene>
<comment type="caution">
    <text evidence="2">The sequence shown here is derived from an EMBL/GenBank/DDBJ whole genome shotgun (WGS) entry which is preliminary data.</text>
</comment>
<evidence type="ECO:0000313" key="2">
    <source>
        <dbReference type="EMBL" id="MBY8889311.1"/>
    </source>
</evidence>
<sequence>MTVSLAKGYAQEPETGRRLYVARAELVLAEPDHRPLACPGLKPDPLQRIAAAMASVRSQDGEEAQVVVDLVAVAPKVVARRRRRLMARAARRGPSAYGERITSGGSGSGSVWSQVMAGLNGGTAAPGRAGSRVPRQSDLADGVGKFTPGGETFAVQVLVCATATHPARARAHLNHLLAAVEVFSGPNRWRPVGPRWGGWRPYSNVWWRRASFDRRLASGEFAPARRQWVTTKEIAGFLKPPTVHCAASNVVRGGGVVPAVPAGVPEWTGQRDVVPLGAVTGPEGRRLVGVYERDLLFGAYLGKSGFGKTELALLQAISRAYAGRGGWFLDPHGEALARSRPYLAHPAVMDRLWQVDLSTPSMSDRVACWNPLSMEGKRPEQIQEVIGAVVGGVASAQGWGDGAPRARTILSNAVATLAELSLRMVADGHPQLQPTVFQIKTLLNDADWRQEVLARLPRRLSKFWLTSFPKLSGEAVPIVTNVLDRLEASLSLRAFFGSPRSTYDVRRAMDTSRVVWICPSGTGESDDLVCSLLLFDLFLAGLSRRDTAVKDRATFWAFVDELTGVDNAARGYIAKVLEQLRKYEVRLMAMTQMAMRLKDSTRQALMQNQSVLSVTGADTDEARYVAARLPHVAPETVTRLRKYQYVMSVMLHGERTTPFRVDGVPIHEVLADYYNPEGLPALDAAIDANLARRTVAEITERLDDLDEDILKHVVTWPLQPAGGARAGGAAASGDVSSAADGDAGVDGGA</sequence>
<keyword evidence="3" id="KW-1185">Reference proteome</keyword>
<feature type="compositionally biased region" description="Low complexity" evidence="1">
    <location>
        <begin position="725"/>
        <end position="742"/>
    </location>
</feature>
<evidence type="ECO:0000313" key="3">
    <source>
        <dbReference type="Proteomes" id="UP001198565"/>
    </source>
</evidence>